<protein>
    <submittedName>
        <fullName evidence="5">GntR family transcriptional regulator</fullName>
    </submittedName>
</protein>
<evidence type="ECO:0000313" key="5">
    <source>
        <dbReference type="EMBL" id="GAA3865751.1"/>
    </source>
</evidence>
<dbReference type="EMBL" id="BAAAZA010000008">
    <property type="protein sequence ID" value="GAA3865751.1"/>
    <property type="molecule type" value="Genomic_DNA"/>
</dbReference>
<keyword evidence="1" id="KW-0805">Transcription regulation</keyword>
<dbReference type="SUPFAM" id="SSF46785">
    <property type="entry name" value="Winged helix' DNA-binding domain"/>
    <property type="match status" value="1"/>
</dbReference>
<dbReference type="Proteomes" id="UP001501563">
    <property type="component" value="Unassembled WGS sequence"/>
</dbReference>
<evidence type="ECO:0000256" key="2">
    <source>
        <dbReference type="ARBA" id="ARBA00023125"/>
    </source>
</evidence>
<dbReference type="SMART" id="SM00866">
    <property type="entry name" value="UTRA"/>
    <property type="match status" value="1"/>
</dbReference>
<dbReference type="InterPro" id="IPR011663">
    <property type="entry name" value="UTRA"/>
</dbReference>
<dbReference type="PANTHER" id="PTHR44846">
    <property type="entry name" value="MANNOSYL-D-GLYCERATE TRANSPORT/METABOLISM SYSTEM REPRESSOR MNGR-RELATED"/>
    <property type="match status" value="1"/>
</dbReference>
<dbReference type="Pfam" id="PF00392">
    <property type="entry name" value="GntR"/>
    <property type="match status" value="1"/>
</dbReference>
<dbReference type="InterPro" id="IPR036390">
    <property type="entry name" value="WH_DNA-bd_sf"/>
</dbReference>
<dbReference type="InterPro" id="IPR036388">
    <property type="entry name" value="WH-like_DNA-bd_sf"/>
</dbReference>
<evidence type="ECO:0000256" key="3">
    <source>
        <dbReference type="ARBA" id="ARBA00023163"/>
    </source>
</evidence>
<dbReference type="Gene3D" id="3.40.1410.10">
    <property type="entry name" value="Chorismate lyase-like"/>
    <property type="match status" value="1"/>
</dbReference>
<dbReference type="PROSITE" id="PS50949">
    <property type="entry name" value="HTH_GNTR"/>
    <property type="match status" value="1"/>
</dbReference>
<organism evidence="5 6">
    <name type="scientific">Streptomyces lannensis</name>
    <dbReference type="NCBI Taxonomy" id="766498"/>
    <lineage>
        <taxon>Bacteria</taxon>
        <taxon>Bacillati</taxon>
        <taxon>Actinomycetota</taxon>
        <taxon>Actinomycetes</taxon>
        <taxon>Kitasatosporales</taxon>
        <taxon>Streptomycetaceae</taxon>
        <taxon>Streptomyces</taxon>
    </lineage>
</organism>
<evidence type="ECO:0000256" key="1">
    <source>
        <dbReference type="ARBA" id="ARBA00023015"/>
    </source>
</evidence>
<gene>
    <name evidence="5" type="ORF">GCM10022207_32730</name>
</gene>
<name>A0ABP7K4N0_9ACTN</name>
<evidence type="ECO:0000259" key="4">
    <source>
        <dbReference type="PROSITE" id="PS50949"/>
    </source>
</evidence>
<reference evidence="6" key="1">
    <citation type="journal article" date="2019" name="Int. J. Syst. Evol. Microbiol.">
        <title>The Global Catalogue of Microorganisms (GCM) 10K type strain sequencing project: providing services to taxonomists for standard genome sequencing and annotation.</title>
        <authorList>
            <consortium name="The Broad Institute Genomics Platform"/>
            <consortium name="The Broad Institute Genome Sequencing Center for Infectious Disease"/>
            <person name="Wu L."/>
            <person name="Ma J."/>
        </authorList>
    </citation>
    <scope>NUCLEOTIDE SEQUENCE [LARGE SCALE GENOMIC DNA]</scope>
    <source>
        <strain evidence="6">JCM 16578</strain>
    </source>
</reference>
<dbReference type="Pfam" id="PF07702">
    <property type="entry name" value="UTRA"/>
    <property type="match status" value="1"/>
</dbReference>
<keyword evidence="2" id="KW-0238">DNA-binding</keyword>
<dbReference type="InterPro" id="IPR028978">
    <property type="entry name" value="Chorismate_lyase_/UTRA_dom_sf"/>
</dbReference>
<sequence length="263" mass="29688">MAKAYEKIADTLRQEIRSGEPGPGQRLPSETKLVERFKFSLPTIQHALRVLAAEGLIEKQHGRGNFVRRPRQLVLRTSERHQWEKDRARQSLDERLKTGATEHDTGLTVGDLVFSAEYHEDAATPHLAAVFGVPEGTKLLRREYRTRYEVEDFPFNLVTSYLLYDTVAVNPDLTDASREPWPGGTQSQLHTIGIEVDRVEERVTARPPTPEEAEELGLLAGGIAVMVLRKTSIDTAGRVVDYSEVILPGDRTELYFPTSLTRW</sequence>
<dbReference type="Gene3D" id="1.10.10.10">
    <property type="entry name" value="Winged helix-like DNA-binding domain superfamily/Winged helix DNA-binding domain"/>
    <property type="match status" value="1"/>
</dbReference>
<dbReference type="SMART" id="SM00345">
    <property type="entry name" value="HTH_GNTR"/>
    <property type="match status" value="1"/>
</dbReference>
<dbReference type="RefSeq" id="WP_345548945.1">
    <property type="nucleotide sequence ID" value="NZ_BAAAZA010000008.1"/>
</dbReference>
<evidence type="ECO:0000313" key="6">
    <source>
        <dbReference type="Proteomes" id="UP001501563"/>
    </source>
</evidence>
<dbReference type="PANTHER" id="PTHR44846:SF17">
    <property type="entry name" value="GNTR-FAMILY TRANSCRIPTIONAL REGULATOR"/>
    <property type="match status" value="1"/>
</dbReference>
<dbReference type="CDD" id="cd07377">
    <property type="entry name" value="WHTH_GntR"/>
    <property type="match status" value="1"/>
</dbReference>
<keyword evidence="6" id="KW-1185">Reference proteome</keyword>
<feature type="domain" description="HTH gntR-type" evidence="4">
    <location>
        <begin position="2"/>
        <end position="70"/>
    </location>
</feature>
<dbReference type="SUPFAM" id="SSF64288">
    <property type="entry name" value="Chorismate lyase-like"/>
    <property type="match status" value="1"/>
</dbReference>
<dbReference type="InterPro" id="IPR000524">
    <property type="entry name" value="Tscrpt_reg_HTH_GntR"/>
</dbReference>
<keyword evidence="3" id="KW-0804">Transcription</keyword>
<dbReference type="InterPro" id="IPR050679">
    <property type="entry name" value="Bact_HTH_transcr_reg"/>
</dbReference>
<accession>A0ABP7K4N0</accession>
<comment type="caution">
    <text evidence="5">The sequence shown here is derived from an EMBL/GenBank/DDBJ whole genome shotgun (WGS) entry which is preliminary data.</text>
</comment>
<proteinExistence type="predicted"/>